<evidence type="ECO:0000256" key="1">
    <source>
        <dbReference type="SAM" id="MobiDB-lite"/>
    </source>
</evidence>
<feature type="compositionally biased region" description="Basic and acidic residues" evidence="1">
    <location>
        <begin position="47"/>
        <end position="58"/>
    </location>
</feature>
<dbReference type="AlphaFoldDB" id="A0A8R1IRG4"/>
<reference evidence="3" key="1">
    <citation type="submission" date="2010-08" db="EMBL/GenBank/DDBJ databases">
        <authorList>
            <consortium name="Caenorhabditis japonica Sequencing Consortium"/>
            <person name="Wilson R.K."/>
        </authorList>
    </citation>
    <scope>NUCLEOTIDE SEQUENCE [LARGE SCALE GENOMIC DNA]</scope>
    <source>
        <strain evidence="3">DF5081</strain>
    </source>
</reference>
<evidence type="ECO:0000313" key="3">
    <source>
        <dbReference type="Proteomes" id="UP000005237"/>
    </source>
</evidence>
<feature type="compositionally biased region" description="Polar residues" evidence="1">
    <location>
        <begin position="77"/>
        <end position="100"/>
    </location>
</feature>
<name>A0A8R1IRG4_CAEJA</name>
<sequence>MPKYAYAKLTRIETRHFNWRFIPQQKKPVSSPPTTNQFKKRTSNSVERIEIRHSEIQKSRRQNPHGTKSGLVDKNRGSFTTAVNSGSHKSSPLNQINSPKQPEIHHVRRKYYKYGSIKKDTQRDTHRTATVSCFKATTVRHFV</sequence>
<feature type="region of interest" description="Disordered" evidence="1">
    <location>
        <begin position="25"/>
        <end position="106"/>
    </location>
</feature>
<keyword evidence="3" id="KW-1185">Reference proteome</keyword>
<organism evidence="2 3">
    <name type="scientific">Caenorhabditis japonica</name>
    <dbReference type="NCBI Taxonomy" id="281687"/>
    <lineage>
        <taxon>Eukaryota</taxon>
        <taxon>Metazoa</taxon>
        <taxon>Ecdysozoa</taxon>
        <taxon>Nematoda</taxon>
        <taxon>Chromadorea</taxon>
        <taxon>Rhabditida</taxon>
        <taxon>Rhabditina</taxon>
        <taxon>Rhabditomorpha</taxon>
        <taxon>Rhabditoidea</taxon>
        <taxon>Rhabditidae</taxon>
        <taxon>Peloderinae</taxon>
        <taxon>Caenorhabditis</taxon>
    </lineage>
</organism>
<dbReference type="EnsemblMetazoa" id="CJA41716.1">
    <property type="protein sequence ID" value="CJA41716.1"/>
    <property type="gene ID" value="WBGene00217564"/>
</dbReference>
<protein>
    <submittedName>
        <fullName evidence="2">Uncharacterized protein</fullName>
    </submittedName>
</protein>
<dbReference type="Proteomes" id="UP000005237">
    <property type="component" value="Unassembled WGS sequence"/>
</dbReference>
<evidence type="ECO:0000313" key="2">
    <source>
        <dbReference type="EnsemblMetazoa" id="CJA41716.1"/>
    </source>
</evidence>
<proteinExistence type="predicted"/>
<accession>A0A8R1IRG4</accession>
<reference evidence="2" key="2">
    <citation type="submission" date="2022-06" db="UniProtKB">
        <authorList>
            <consortium name="EnsemblMetazoa"/>
        </authorList>
    </citation>
    <scope>IDENTIFICATION</scope>
    <source>
        <strain evidence="2">DF5081</strain>
    </source>
</reference>